<reference evidence="6" key="2">
    <citation type="journal article" date="2019" name="Int. J. Syst. Evol. Microbiol.">
        <title>The Global Catalogue of Microorganisms (GCM) 10K type strain sequencing project: providing services to taxonomists for standard genome sequencing and annotation.</title>
        <authorList>
            <consortium name="The Broad Institute Genomics Platform"/>
            <consortium name="The Broad Institute Genome Sequencing Center for Infectious Disease"/>
            <person name="Wu L."/>
            <person name="Ma J."/>
        </authorList>
    </citation>
    <scope>NUCLEOTIDE SEQUENCE [LARGE SCALE GENOMIC DNA]</scope>
    <source>
        <strain evidence="6">NBRC 107710</strain>
    </source>
</reference>
<proteinExistence type="predicted"/>
<dbReference type="RefSeq" id="WP_183508813.1">
    <property type="nucleotide sequence ID" value="NZ_BSPG01000024.1"/>
</dbReference>
<reference evidence="3" key="4">
    <citation type="submission" date="2023-01" db="EMBL/GenBank/DDBJ databases">
        <title>Draft genome sequence of Methylobacterium brachythecii strain NBRC 107710.</title>
        <authorList>
            <person name="Sun Q."/>
            <person name="Mori K."/>
        </authorList>
    </citation>
    <scope>NUCLEOTIDE SEQUENCE</scope>
    <source>
        <strain evidence="3">NBRC 107710</strain>
    </source>
</reference>
<evidence type="ECO:0000256" key="1">
    <source>
        <dbReference type="SAM" id="MobiDB-lite"/>
    </source>
</evidence>
<feature type="domain" description="Anti-sigma factor NepR" evidence="2">
    <location>
        <begin position="36"/>
        <end position="70"/>
    </location>
</feature>
<feature type="region of interest" description="Disordered" evidence="1">
    <location>
        <begin position="1"/>
        <end position="33"/>
    </location>
</feature>
<evidence type="ECO:0000313" key="5">
    <source>
        <dbReference type="Proteomes" id="UP000517759"/>
    </source>
</evidence>
<evidence type="ECO:0000313" key="6">
    <source>
        <dbReference type="Proteomes" id="UP001156881"/>
    </source>
</evidence>
<protein>
    <recommendedName>
        <fullName evidence="2">Anti-sigma factor NepR domain-containing protein</fullName>
    </recommendedName>
</protein>
<evidence type="ECO:0000313" key="3">
    <source>
        <dbReference type="EMBL" id="GLS45599.1"/>
    </source>
</evidence>
<dbReference type="InterPro" id="IPR041649">
    <property type="entry name" value="NepR"/>
</dbReference>
<evidence type="ECO:0000313" key="4">
    <source>
        <dbReference type="EMBL" id="MBB3904727.1"/>
    </source>
</evidence>
<evidence type="ECO:0000259" key="2">
    <source>
        <dbReference type="Pfam" id="PF18557"/>
    </source>
</evidence>
<dbReference type="EMBL" id="BSPG01000024">
    <property type="protein sequence ID" value="GLS45599.1"/>
    <property type="molecule type" value="Genomic_DNA"/>
</dbReference>
<keyword evidence="6" id="KW-1185">Reference proteome</keyword>
<gene>
    <name evidence="3" type="ORF">GCM10007884_35900</name>
    <name evidence="4" type="ORF">GGR33_004250</name>
</gene>
<dbReference type="Pfam" id="PF18557">
    <property type="entry name" value="NepR"/>
    <property type="match status" value="1"/>
</dbReference>
<sequence>MSDHERDQFQIGRAAPRASGPNAERSPASGVAAEARRRIGRDLRLLYAGVLNQPLPERLTRLVDELAAQDRSTEGTR</sequence>
<organism evidence="4 5">
    <name type="scientific">Methylobacterium brachythecii</name>
    <dbReference type="NCBI Taxonomy" id="1176177"/>
    <lineage>
        <taxon>Bacteria</taxon>
        <taxon>Pseudomonadati</taxon>
        <taxon>Pseudomonadota</taxon>
        <taxon>Alphaproteobacteria</taxon>
        <taxon>Hyphomicrobiales</taxon>
        <taxon>Methylobacteriaceae</taxon>
        <taxon>Methylobacterium</taxon>
    </lineage>
</organism>
<reference evidence="3" key="1">
    <citation type="journal article" date="2014" name="Int. J. Syst. Evol. Microbiol.">
        <title>Complete genome of a new Firmicutes species belonging to the dominant human colonic microbiota ('Ruminococcus bicirculans') reveals two chromosomes and a selective capacity to utilize plant glucans.</title>
        <authorList>
            <consortium name="NISC Comparative Sequencing Program"/>
            <person name="Wegmann U."/>
            <person name="Louis P."/>
            <person name="Goesmann A."/>
            <person name="Henrissat B."/>
            <person name="Duncan S.H."/>
            <person name="Flint H.J."/>
        </authorList>
    </citation>
    <scope>NUCLEOTIDE SEQUENCE</scope>
    <source>
        <strain evidence="3">NBRC 107710</strain>
    </source>
</reference>
<comment type="caution">
    <text evidence="4">The sequence shown here is derived from an EMBL/GenBank/DDBJ whole genome shotgun (WGS) entry which is preliminary data.</text>
</comment>
<dbReference type="Proteomes" id="UP001156881">
    <property type="component" value="Unassembled WGS sequence"/>
</dbReference>
<reference evidence="4 5" key="3">
    <citation type="submission" date="2020-08" db="EMBL/GenBank/DDBJ databases">
        <title>Genomic Encyclopedia of Type Strains, Phase IV (KMG-IV): sequencing the most valuable type-strain genomes for metagenomic binning, comparative biology and taxonomic classification.</title>
        <authorList>
            <person name="Goeker M."/>
        </authorList>
    </citation>
    <scope>NUCLEOTIDE SEQUENCE [LARGE SCALE GENOMIC DNA]</scope>
    <source>
        <strain evidence="4 5">DSM 24105</strain>
    </source>
</reference>
<dbReference type="AlphaFoldDB" id="A0A7W6ARQ8"/>
<dbReference type="EMBL" id="JACIDN010000008">
    <property type="protein sequence ID" value="MBB3904727.1"/>
    <property type="molecule type" value="Genomic_DNA"/>
</dbReference>
<name>A0A7W6ARQ8_9HYPH</name>
<dbReference type="Proteomes" id="UP000517759">
    <property type="component" value="Unassembled WGS sequence"/>
</dbReference>
<accession>A0A7W6ARQ8</accession>